<dbReference type="InterPro" id="IPR008979">
    <property type="entry name" value="Galactose-bd-like_sf"/>
</dbReference>
<comment type="caution">
    <text evidence="14">The sequence shown here is derived from an EMBL/GenBank/DDBJ whole genome shotgun (WGS) entry which is preliminary data.</text>
</comment>
<dbReference type="AlphaFoldDB" id="A0AAW5E7H9"/>
<dbReference type="Pfam" id="PF02518">
    <property type="entry name" value="HATPase_c"/>
    <property type="match status" value="1"/>
</dbReference>
<dbReference type="EC" id="2.7.13.3" evidence="3"/>
<keyword evidence="12" id="KW-0732">Signal</keyword>
<feature type="transmembrane region" description="Helical" evidence="11">
    <location>
        <begin position="235"/>
        <end position="252"/>
    </location>
</feature>
<feature type="transmembrane region" description="Helical" evidence="11">
    <location>
        <begin position="356"/>
        <end position="377"/>
    </location>
</feature>
<keyword evidence="10" id="KW-0175">Coiled coil</keyword>
<dbReference type="FunFam" id="3.30.565.10:FF:000006">
    <property type="entry name" value="Sensor histidine kinase WalK"/>
    <property type="match status" value="1"/>
</dbReference>
<feature type="chain" id="PRO_5043397619" description="histidine kinase" evidence="12">
    <location>
        <begin position="27"/>
        <end position="695"/>
    </location>
</feature>
<dbReference type="InterPro" id="IPR004358">
    <property type="entry name" value="Sig_transdc_His_kin-like_C"/>
</dbReference>
<evidence type="ECO:0000256" key="11">
    <source>
        <dbReference type="SAM" id="Phobius"/>
    </source>
</evidence>
<evidence type="ECO:0000256" key="8">
    <source>
        <dbReference type="ARBA" id="ARBA00022840"/>
    </source>
</evidence>
<dbReference type="PANTHER" id="PTHR43711">
    <property type="entry name" value="TWO-COMPONENT HISTIDINE KINASE"/>
    <property type="match status" value="1"/>
</dbReference>
<sequence length="695" mass="79742">MKWKYSMILIFIIMVLIFSQSSTVMAVTSGTKENGIFTISDFAKEGIIELNGNWQFYWHELYTPDDFKKMNNNKKPVSVIVPESWTSYKIKGKRLPLEGFATYRLQIKVPEAEIGTVKALYMPSAASAYSLWINGEEKSRNGIVGTSREVMSPESKPEVIPFLVESNRVELIIQVSNFNQRRAGISNPIMIGEPETILNYREKSMIYRAVIVVSLVIIGLYHVVLFLFRKKELSFLFFAIVCMSVAIRATILEEGLASNLLSFLSWEIACKLEYMGAALGTLFIALFTNTQFPKEMHRTIRTMITIALSSYSVFVIVTPAVIFTQTMVLLQILIVLVFLYILYVYLLAALQKREGYLLNSVATFILFLLVLNDILFYNQLIHTTELTSVGLFFFLFTQAIILSKKYSRSFTQAEHLSEDLKRLNSSLEEQVKRRTIELEKTNKELYCTNQKLKDSQQSKNKWIRNISHEISAPLTNIRSYSKGMIDDVIPPDKKYLQLIYDQSLYFSRMLNDLNDISEMENNQIKFHLEKCNIQEYLHEIYEKYKWNLEKQGIKFSFKNLIHQQVKEQYVLIDSTRIEQVIVNLLTNAQRFVMDEGEITLELAMDREDTVTIRVRDNGIGMTADNLSKVFNRFYKNSNQGKPHNGAGLGLPISKEIIEYHNGKISVESTLGEGSCFNFTLPMDQGDGSSGSENGI</sequence>
<evidence type="ECO:0000313" key="15">
    <source>
        <dbReference type="Proteomes" id="UP001431131"/>
    </source>
</evidence>
<dbReference type="RefSeq" id="WP_240255903.1">
    <property type="nucleotide sequence ID" value="NZ_JAKTTI010000017.1"/>
</dbReference>
<feature type="transmembrane region" description="Helical" evidence="11">
    <location>
        <begin position="302"/>
        <end position="322"/>
    </location>
</feature>
<feature type="coiled-coil region" evidence="10">
    <location>
        <begin position="410"/>
        <end position="444"/>
    </location>
</feature>
<organism evidence="14 15">
    <name type="scientific">Fredinandcohnia quinoae</name>
    <dbReference type="NCBI Taxonomy" id="2918902"/>
    <lineage>
        <taxon>Bacteria</taxon>
        <taxon>Bacillati</taxon>
        <taxon>Bacillota</taxon>
        <taxon>Bacilli</taxon>
        <taxon>Bacillales</taxon>
        <taxon>Bacillaceae</taxon>
        <taxon>Fredinandcohnia</taxon>
    </lineage>
</organism>
<feature type="transmembrane region" description="Helical" evidence="11">
    <location>
        <begin position="328"/>
        <end position="349"/>
    </location>
</feature>
<keyword evidence="7 14" id="KW-0418">Kinase</keyword>
<feature type="signal peptide" evidence="12">
    <location>
        <begin position="1"/>
        <end position="26"/>
    </location>
</feature>
<keyword evidence="9" id="KW-0902">Two-component regulatory system</keyword>
<dbReference type="SUPFAM" id="SSF49785">
    <property type="entry name" value="Galactose-binding domain-like"/>
    <property type="match status" value="1"/>
</dbReference>
<dbReference type="PRINTS" id="PR00344">
    <property type="entry name" value="BCTRLSENSOR"/>
</dbReference>
<comment type="subcellular location">
    <subcellularLocation>
        <location evidence="2">Cell membrane</location>
        <topology evidence="2">Multi-pass membrane protein</topology>
    </subcellularLocation>
</comment>
<evidence type="ECO:0000256" key="12">
    <source>
        <dbReference type="SAM" id="SignalP"/>
    </source>
</evidence>
<evidence type="ECO:0000256" key="2">
    <source>
        <dbReference type="ARBA" id="ARBA00004651"/>
    </source>
</evidence>
<keyword evidence="5" id="KW-0808">Transferase</keyword>
<keyword evidence="11" id="KW-1133">Transmembrane helix</keyword>
<dbReference type="InterPro" id="IPR003661">
    <property type="entry name" value="HisK_dim/P_dom"/>
</dbReference>
<feature type="domain" description="Histidine kinase" evidence="13">
    <location>
        <begin position="465"/>
        <end position="684"/>
    </location>
</feature>
<dbReference type="InterPro" id="IPR036890">
    <property type="entry name" value="HATPase_C_sf"/>
</dbReference>
<dbReference type="InterPro" id="IPR036097">
    <property type="entry name" value="HisK_dim/P_sf"/>
</dbReference>
<keyword evidence="6" id="KW-0547">Nucleotide-binding</keyword>
<keyword evidence="15" id="KW-1185">Reference proteome</keyword>
<protein>
    <recommendedName>
        <fullName evidence="3">histidine kinase</fullName>
        <ecNumber evidence="3">2.7.13.3</ecNumber>
    </recommendedName>
</protein>
<dbReference type="SUPFAM" id="SSF47384">
    <property type="entry name" value="Homodimeric domain of signal transducing histidine kinase"/>
    <property type="match status" value="1"/>
</dbReference>
<dbReference type="CDD" id="cd00082">
    <property type="entry name" value="HisKA"/>
    <property type="match status" value="1"/>
</dbReference>
<evidence type="ECO:0000313" key="14">
    <source>
        <dbReference type="EMBL" id="MCH1625977.1"/>
    </source>
</evidence>
<keyword evidence="11" id="KW-0472">Membrane</keyword>
<dbReference type="Pfam" id="PF07695">
    <property type="entry name" value="7TMR-DISM_7TM"/>
    <property type="match status" value="1"/>
</dbReference>
<evidence type="ECO:0000256" key="6">
    <source>
        <dbReference type="ARBA" id="ARBA00022741"/>
    </source>
</evidence>
<dbReference type="InterPro" id="IPR003594">
    <property type="entry name" value="HATPase_dom"/>
</dbReference>
<reference evidence="14" key="1">
    <citation type="submission" date="2022-02" db="EMBL/GenBank/DDBJ databases">
        <title>Fredinandcohnia quinoae sp. nov. isolated from Chenopodium quinoa seeds.</title>
        <authorList>
            <person name="Saati-Santamaria Z."/>
            <person name="Flores-Felix J.D."/>
            <person name="Igual J.M."/>
            <person name="Velazquez E."/>
            <person name="Garcia-Fraile P."/>
            <person name="Martinez-Molina E."/>
        </authorList>
    </citation>
    <scope>NUCLEOTIDE SEQUENCE</scope>
    <source>
        <strain evidence="14">SECRCQ15</strain>
    </source>
</reference>
<dbReference type="InterPro" id="IPR011623">
    <property type="entry name" value="7TMR_DISM_rcpt_extracell_dom1"/>
</dbReference>
<dbReference type="EMBL" id="JAKTTI010000017">
    <property type="protein sequence ID" value="MCH1625977.1"/>
    <property type="molecule type" value="Genomic_DNA"/>
</dbReference>
<accession>A0AAW5E7H9</accession>
<dbReference type="SUPFAM" id="SSF55874">
    <property type="entry name" value="ATPase domain of HSP90 chaperone/DNA topoisomerase II/histidine kinase"/>
    <property type="match status" value="1"/>
</dbReference>
<dbReference type="Pfam" id="PF00512">
    <property type="entry name" value="HisKA"/>
    <property type="match status" value="1"/>
</dbReference>
<dbReference type="GO" id="GO:0005524">
    <property type="term" value="F:ATP binding"/>
    <property type="evidence" value="ECO:0007669"/>
    <property type="project" value="UniProtKB-KW"/>
</dbReference>
<evidence type="ECO:0000256" key="4">
    <source>
        <dbReference type="ARBA" id="ARBA00022553"/>
    </source>
</evidence>
<evidence type="ECO:0000256" key="7">
    <source>
        <dbReference type="ARBA" id="ARBA00022777"/>
    </source>
</evidence>
<proteinExistence type="predicted"/>
<dbReference type="PROSITE" id="PS50109">
    <property type="entry name" value="HIS_KIN"/>
    <property type="match status" value="1"/>
</dbReference>
<dbReference type="CDD" id="cd00075">
    <property type="entry name" value="HATPase"/>
    <property type="match status" value="1"/>
</dbReference>
<dbReference type="Proteomes" id="UP001431131">
    <property type="component" value="Unassembled WGS sequence"/>
</dbReference>
<dbReference type="SMART" id="SM00387">
    <property type="entry name" value="HATPase_c"/>
    <property type="match status" value="1"/>
</dbReference>
<feature type="transmembrane region" description="Helical" evidence="11">
    <location>
        <begin position="205"/>
        <end position="228"/>
    </location>
</feature>
<dbReference type="SMART" id="SM00388">
    <property type="entry name" value="HisKA"/>
    <property type="match status" value="1"/>
</dbReference>
<dbReference type="GO" id="GO:0005886">
    <property type="term" value="C:plasma membrane"/>
    <property type="evidence" value="ECO:0007669"/>
    <property type="project" value="UniProtKB-SubCell"/>
</dbReference>
<dbReference type="PANTHER" id="PTHR43711:SF26">
    <property type="entry name" value="SENSOR HISTIDINE KINASE RCSC"/>
    <property type="match status" value="1"/>
</dbReference>
<dbReference type="InterPro" id="IPR050736">
    <property type="entry name" value="Sensor_HK_Regulatory"/>
</dbReference>
<dbReference type="InterPro" id="IPR005467">
    <property type="entry name" value="His_kinase_dom"/>
</dbReference>
<feature type="transmembrane region" description="Helical" evidence="11">
    <location>
        <begin position="383"/>
        <end position="402"/>
    </location>
</feature>
<evidence type="ECO:0000256" key="1">
    <source>
        <dbReference type="ARBA" id="ARBA00000085"/>
    </source>
</evidence>
<keyword evidence="8" id="KW-0067">ATP-binding</keyword>
<evidence type="ECO:0000256" key="5">
    <source>
        <dbReference type="ARBA" id="ARBA00022679"/>
    </source>
</evidence>
<evidence type="ECO:0000256" key="3">
    <source>
        <dbReference type="ARBA" id="ARBA00012438"/>
    </source>
</evidence>
<evidence type="ECO:0000259" key="13">
    <source>
        <dbReference type="PROSITE" id="PS50109"/>
    </source>
</evidence>
<name>A0AAW5E7H9_9BACI</name>
<evidence type="ECO:0000256" key="10">
    <source>
        <dbReference type="SAM" id="Coils"/>
    </source>
</evidence>
<keyword evidence="11" id="KW-0812">Transmembrane</keyword>
<dbReference type="GO" id="GO:0000155">
    <property type="term" value="F:phosphorelay sensor kinase activity"/>
    <property type="evidence" value="ECO:0007669"/>
    <property type="project" value="InterPro"/>
</dbReference>
<comment type="catalytic activity">
    <reaction evidence="1">
        <text>ATP + protein L-histidine = ADP + protein N-phospho-L-histidine.</text>
        <dbReference type="EC" id="2.7.13.3"/>
    </reaction>
</comment>
<dbReference type="Gene3D" id="1.10.287.130">
    <property type="match status" value="1"/>
</dbReference>
<dbReference type="Gene3D" id="3.30.565.10">
    <property type="entry name" value="Histidine kinase-like ATPase, C-terminal domain"/>
    <property type="match status" value="1"/>
</dbReference>
<dbReference type="Gene3D" id="2.60.120.260">
    <property type="entry name" value="Galactose-binding domain-like"/>
    <property type="match status" value="1"/>
</dbReference>
<gene>
    <name evidence="14" type="ORF">MJG50_11610</name>
</gene>
<keyword evidence="4" id="KW-0597">Phosphoprotein</keyword>
<feature type="transmembrane region" description="Helical" evidence="11">
    <location>
        <begin position="272"/>
        <end position="290"/>
    </location>
</feature>
<evidence type="ECO:0000256" key="9">
    <source>
        <dbReference type="ARBA" id="ARBA00023012"/>
    </source>
</evidence>